<dbReference type="Proteomes" id="UP000323426">
    <property type="component" value="Unassembled WGS sequence"/>
</dbReference>
<proteinExistence type="predicted"/>
<keyword evidence="3" id="KW-1185">Reference proteome</keyword>
<evidence type="ECO:0008006" key="4">
    <source>
        <dbReference type="Google" id="ProtNLM"/>
    </source>
</evidence>
<feature type="transmembrane region" description="Helical" evidence="1">
    <location>
        <begin position="41"/>
        <end position="57"/>
    </location>
</feature>
<gene>
    <name evidence="2" type="ORF">F0145_20445</name>
</gene>
<name>A0A5M6D248_9BACT</name>
<sequence length="141" mass="15965">MNKKYKVSLTIYSFILIAAILFMFALFGASGHRYNFSLKDVLITFFVLLSILSLIIYPRVSSYRRKLKVAIWLLSLGFLGVSLFFAIQNIILIFSGNLIIGFIIFSSLITVIFCIVIISLALELIKNMTSANNRKKDQNAL</sequence>
<keyword evidence="1" id="KW-0472">Membrane</keyword>
<feature type="transmembrane region" description="Helical" evidence="1">
    <location>
        <begin position="99"/>
        <end position="125"/>
    </location>
</feature>
<organism evidence="2 3">
    <name type="scientific">Adhaeribacter rhizoryzae</name>
    <dbReference type="NCBI Taxonomy" id="2607907"/>
    <lineage>
        <taxon>Bacteria</taxon>
        <taxon>Pseudomonadati</taxon>
        <taxon>Bacteroidota</taxon>
        <taxon>Cytophagia</taxon>
        <taxon>Cytophagales</taxon>
        <taxon>Hymenobacteraceae</taxon>
        <taxon>Adhaeribacter</taxon>
    </lineage>
</organism>
<feature type="transmembrane region" description="Helical" evidence="1">
    <location>
        <begin position="69"/>
        <end position="93"/>
    </location>
</feature>
<protein>
    <recommendedName>
        <fullName evidence="4">DUF4293 family protein</fullName>
    </recommendedName>
</protein>
<keyword evidence="1" id="KW-1133">Transmembrane helix</keyword>
<evidence type="ECO:0000256" key="1">
    <source>
        <dbReference type="SAM" id="Phobius"/>
    </source>
</evidence>
<feature type="transmembrane region" description="Helical" evidence="1">
    <location>
        <begin position="7"/>
        <end position="29"/>
    </location>
</feature>
<comment type="caution">
    <text evidence="2">The sequence shown here is derived from an EMBL/GenBank/DDBJ whole genome shotgun (WGS) entry which is preliminary data.</text>
</comment>
<keyword evidence="1" id="KW-0812">Transmembrane</keyword>
<dbReference type="RefSeq" id="WP_150091445.1">
    <property type="nucleotide sequence ID" value="NZ_VWSF01000021.1"/>
</dbReference>
<dbReference type="EMBL" id="VWSF01000021">
    <property type="protein sequence ID" value="KAA5541587.1"/>
    <property type="molecule type" value="Genomic_DNA"/>
</dbReference>
<reference evidence="2 3" key="1">
    <citation type="submission" date="2019-09" db="EMBL/GenBank/DDBJ databases">
        <title>Genome sequence and assembly of Adhaeribacter sp.</title>
        <authorList>
            <person name="Chhetri G."/>
        </authorList>
    </citation>
    <scope>NUCLEOTIDE SEQUENCE [LARGE SCALE GENOMIC DNA]</scope>
    <source>
        <strain evidence="2 3">DK36</strain>
    </source>
</reference>
<evidence type="ECO:0000313" key="2">
    <source>
        <dbReference type="EMBL" id="KAA5541587.1"/>
    </source>
</evidence>
<dbReference type="AlphaFoldDB" id="A0A5M6D248"/>
<accession>A0A5M6D248</accession>
<evidence type="ECO:0000313" key="3">
    <source>
        <dbReference type="Proteomes" id="UP000323426"/>
    </source>
</evidence>